<dbReference type="InterPro" id="IPR001598">
    <property type="entry name" value="Transposase_IS30_CS"/>
</dbReference>
<comment type="similarity">
    <text evidence="3">Belongs to the transposase IS30 family.</text>
</comment>
<dbReference type="GO" id="GO:0005829">
    <property type="term" value="C:cytosol"/>
    <property type="evidence" value="ECO:0007669"/>
    <property type="project" value="TreeGrafter"/>
</dbReference>
<evidence type="ECO:0000256" key="1">
    <source>
        <dbReference type="ARBA" id="ARBA00002190"/>
    </source>
</evidence>
<reference evidence="9 10" key="1">
    <citation type="submission" date="2019-10" db="EMBL/GenBank/DDBJ databases">
        <title>Bacillus from the desert of Cuatro Cinegas, Coahuila.</title>
        <authorList>
            <person name="Olmedo-Alvarez G."/>
            <person name="Saldana S."/>
            <person name="Barcelo D."/>
        </authorList>
    </citation>
    <scope>NUCLEOTIDE SEQUENCE [LARGE SCALE GENOMIC DNA]</scope>
    <source>
        <strain evidence="9 10">CH101a_3T</strain>
    </source>
</reference>
<dbReference type="Gene3D" id="1.10.10.60">
    <property type="entry name" value="Homeodomain-like"/>
    <property type="match status" value="1"/>
</dbReference>
<dbReference type="GO" id="GO:0003677">
    <property type="term" value="F:DNA binding"/>
    <property type="evidence" value="ECO:0007669"/>
    <property type="project" value="UniProtKB-KW"/>
</dbReference>
<evidence type="ECO:0000256" key="6">
    <source>
        <dbReference type="ARBA" id="ARBA00023172"/>
    </source>
</evidence>
<protein>
    <submittedName>
        <fullName evidence="9">IS30 family transposase</fullName>
    </submittedName>
</protein>
<comment type="function">
    <text evidence="1">Required for the transposition of the insertion element.</text>
</comment>
<evidence type="ECO:0000313" key="10">
    <source>
        <dbReference type="Proteomes" id="UP000477920"/>
    </source>
</evidence>
<accession>A0AB34D505</accession>
<evidence type="ECO:0000256" key="7">
    <source>
        <dbReference type="SAM" id="MobiDB-lite"/>
    </source>
</evidence>
<organism evidence="9 10">
    <name type="scientific">Bacillus cereus</name>
    <dbReference type="NCBI Taxonomy" id="1396"/>
    <lineage>
        <taxon>Bacteria</taxon>
        <taxon>Bacillati</taxon>
        <taxon>Bacillota</taxon>
        <taxon>Bacilli</taxon>
        <taxon>Bacillales</taxon>
        <taxon>Bacillaceae</taxon>
        <taxon>Bacillus</taxon>
        <taxon>Bacillus cereus group</taxon>
    </lineage>
</organism>
<dbReference type="SUPFAM" id="SSF53098">
    <property type="entry name" value="Ribonuclease H-like"/>
    <property type="match status" value="1"/>
</dbReference>
<dbReference type="InterPro" id="IPR009057">
    <property type="entry name" value="Homeodomain-like_sf"/>
</dbReference>
<gene>
    <name evidence="9" type="ORF">F8158_21445</name>
</gene>
<dbReference type="SUPFAM" id="SSF46689">
    <property type="entry name" value="Homeodomain-like"/>
    <property type="match status" value="1"/>
</dbReference>
<evidence type="ECO:0000313" key="9">
    <source>
        <dbReference type="EMBL" id="KAB2493494.1"/>
    </source>
</evidence>
<dbReference type="GO" id="GO:0006313">
    <property type="term" value="P:DNA transposition"/>
    <property type="evidence" value="ECO:0007669"/>
    <property type="project" value="InterPro"/>
</dbReference>
<sequence>MGYVQLIIQERYIIELYLQENKSISSIAKRLNRSRSTISREIERNRTNGTYHAEKAHEQAFTRSQTRNASKGTHSLFEKISHCLKRSWSPEQISGRMRSEGKQMVSFKTIYRWLYAGVLDVNPVLVLRQKGKRRQPEESRGKIKSGKSIHTRPEEAEERNVLGYWELDTMLSSRGKSKGCLATFVERKTRYLVALPIPNRTAASMNQSIHTVCATLPEHTFHTATCDRGKEFAQHEQIEKEVGIDIYFADAYSSWQRGTNENTNGLLREFFPKGTDFLQISWEELSHAVDSINHRPRKCLDWLSAHEAFMAELLHFD</sequence>
<dbReference type="Pfam" id="PF00665">
    <property type="entry name" value="rve"/>
    <property type="match status" value="1"/>
</dbReference>
<evidence type="ECO:0000256" key="4">
    <source>
        <dbReference type="ARBA" id="ARBA00022578"/>
    </source>
</evidence>
<comment type="caution">
    <text evidence="9">The sequence shown here is derived from an EMBL/GenBank/DDBJ whole genome shotgun (WGS) entry which is preliminary data.</text>
</comment>
<dbReference type="Gene3D" id="3.30.420.10">
    <property type="entry name" value="Ribonuclease H-like superfamily/Ribonuclease H"/>
    <property type="match status" value="1"/>
</dbReference>
<evidence type="ECO:0000256" key="2">
    <source>
        <dbReference type="ARBA" id="ARBA00002286"/>
    </source>
</evidence>
<dbReference type="InterPro" id="IPR036397">
    <property type="entry name" value="RNaseH_sf"/>
</dbReference>
<dbReference type="EMBL" id="WBPB01000062">
    <property type="protein sequence ID" value="KAB2493494.1"/>
    <property type="molecule type" value="Genomic_DNA"/>
</dbReference>
<dbReference type="AlphaFoldDB" id="A0AB34D505"/>
<dbReference type="InterPro" id="IPR025246">
    <property type="entry name" value="IS30-like_HTH"/>
</dbReference>
<feature type="domain" description="Integrase catalytic" evidence="8">
    <location>
        <begin position="149"/>
        <end position="313"/>
    </location>
</feature>
<comment type="function">
    <text evidence="2">Involved in the transposition of the insertion sequence.</text>
</comment>
<dbReference type="GO" id="GO:0015074">
    <property type="term" value="P:DNA integration"/>
    <property type="evidence" value="ECO:0007669"/>
    <property type="project" value="InterPro"/>
</dbReference>
<dbReference type="PROSITE" id="PS50994">
    <property type="entry name" value="INTEGRASE"/>
    <property type="match status" value="1"/>
</dbReference>
<dbReference type="PANTHER" id="PTHR10948:SF23">
    <property type="entry name" value="TRANSPOSASE INSI FOR INSERTION SEQUENCE ELEMENT IS30A-RELATED"/>
    <property type="match status" value="1"/>
</dbReference>
<dbReference type="Pfam" id="PF13936">
    <property type="entry name" value="HTH_38"/>
    <property type="match status" value="1"/>
</dbReference>
<dbReference type="RefSeq" id="WP_151639966.1">
    <property type="nucleotide sequence ID" value="NZ_WBPB01000062.1"/>
</dbReference>
<keyword evidence="4" id="KW-0815">Transposition</keyword>
<dbReference type="GO" id="GO:0004803">
    <property type="term" value="F:transposase activity"/>
    <property type="evidence" value="ECO:0007669"/>
    <property type="project" value="InterPro"/>
</dbReference>
<evidence type="ECO:0000256" key="5">
    <source>
        <dbReference type="ARBA" id="ARBA00023125"/>
    </source>
</evidence>
<keyword evidence="5" id="KW-0238">DNA-binding</keyword>
<dbReference type="Proteomes" id="UP000477920">
    <property type="component" value="Unassembled WGS sequence"/>
</dbReference>
<dbReference type="InterPro" id="IPR053392">
    <property type="entry name" value="Transposase_IS30-like"/>
</dbReference>
<feature type="region of interest" description="Disordered" evidence="7">
    <location>
        <begin position="130"/>
        <end position="155"/>
    </location>
</feature>
<dbReference type="InterPro" id="IPR051917">
    <property type="entry name" value="Transposase-Integrase"/>
</dbReference>
<evidence type="ECO:0000259" key="8">
    <source>
        <dbReference type="PROSITE" id="PS50994"/>
    </source>
</evidence>
<evidence type="ECO:0000256" key="3">
    <source>
        <dbReference type="ARBA" id="ARBA00006363"/>
    </source>
</evidence>
<dbReference type="InterPro" id="IPR001584">
    <property type="entry name" value="Integrase_cat-core"/>
</dbReference>
<keyword evidence="6" id="KW-0233">DNA recombination</keyword>
<dbReference type="PROSITE" id="PS01043">
    <property type="entry name" value="TRANSPOSASE_IS30"/>
    <property type="match status" value="1"/>
</dbReference>
<dbReference type="NCBIfam" id="NF033563">
    <property type="entry name" value="transpos_IS30"/>
    <property type="match status" value="1"/>
</dbReference>
<proteinExistence type="inferred from homology"/>
<dbReference type="PANTHER" id="PTHR10948">
    <property type="entry name" value="TRANSPOSASE"/>
    <property type="match status" value="1"/>
</dbReference>
<name>A0AB34D505_BACCE</name>
<dbReference type="InterPro" id="IPR012337">
    <property type="entry name" value="RNaseH-like_sf"/>
</dbReference>